<sequence>MPTRYFMYVLYLLENKMIENKFMKFLLFLLFAIMGSTLSYMINNIIPLIILLVIYGLIVKDPALRAHKFLEREVYFVPCDPSTSYKYAPFAPPFFTSSK</sequence>
<dbReference type="AlphaFoldDB" id="A0A1U9X4Y6"/>
<protein>
    <submittedName>
        <fullName evidence="2">Uncharacterized protein</fullName>
    </submittedName>
</protein>
<geneLocation type="plasmid" evidence="2">
    <name>pAb8098</name>
</geneLocation>
<name>A0A1U9X4Y6_ACIBA</name>
<evidence type="ECO:0000256" key="1">
    <source>
        <dbReference type="SAM" id="Phobius"/>
    </source>
</evidence>
<feature type="transmembrane region" description="Helical" evidence="1">
    <location>
        <begin position="25"/>
        <end position="58"/>
    </location>
</feature>
<keyword evidence="1" id="KW-0472">Membrane</keyword>
<proteinExistence type="predicted"/>
<keyword evidence="1" id="KW-1133">Transmembrane helix</keyword>
<accession>A0A1U9X4Y6</accession>
<keyword evidence="1" id="KW-0812">Transmembrane</keyword>
<dbReference type="EMBL" id="KY022424">
    <property type="protein sequence ID" value="AQY75843.1"/>
    <property type="molecule type" value="Genomic_DNA"/>
</dbReference>
<evidence type="ECO:0000313" key="2">
    <source>
        <dbReference type="EMBL" id="AQY75843.1"/>
    </source>
</evidence>
<keyword evidence="2" id="KW-0614">Plasmid</keyword>
<organism evidence="2">
    <name type="scientific">Acinetobacter baumannii</name>
    <dbReference type="NCBI Taxonomy" id="470"/>
    <lineage>
        <taxon>Bacteria</taxon>
        <taxon>Pseudomonadati</taxon>
        <taxon>Pseudomonadota</taxon>
        <taxon>Gammaproteobacteria</taxon>
        <taxon>Moraxellales</taxon>
        <taxon>Moraxellaceae</taxon>
        <taxon>Acinetobacter</taxon>
        <taxon>Acinetobacter calcoaceticus/baumannii complex</taxon>
    </lineage>
</organism>
<reference evidence="2" key="1">
    <citation type="submission" date="2016-10" db="EMBL/GenBank/DDBJ databases">
        <title>GES-14 producing Acinetobacter baumannii in a neonatal intensive care unit in Tunisia are associated with a typical Middle East clone and a transferable plasmid.</title>
        <authorList>
            <person name="Mabrouk A."/>
            <person name="Grosso F."/>
            <person name="Botelho J."/>
            <person name="Achour W."/>
            <person name="Ben Hassen A."/>
            <person name="Peixe L."/>
        </authorList>
    </citation>
    <scope>NUCLEOTIDE SEQUENCE</scope>
    <source>
        <strain evidence="2">Ab8098</strain>
        <plasmid evidence="2">pAb8098</plasmid>
    </source>
</reference>